<sequence length="474" mass="51008">MKQTFTFSQKLGQLLAILLPVLVSQIAIFAMSFFDTIMSGHASSVDLAGVAIGSSIWAPVSAGLTGIVAAVTPILAQHLGGNRREQIPFTLAQGIYLSIALALGTVVVGVFALQPILSHMDLEEGVRSIAFRFLVALSFGIIPLFLYTAFRSFIDAHGKTRVTMLISLVALPVNIALNYVLIFGKLGFPRMGGVGAGVASAITYWVIAAISLLVIVRHESFSQYRIFHRMPRISFAAWKELLRIGVPIGLSVSFEVGVFAVVTLLMSGYSTTTIAAHQAAINFASFLYMIPYSISTALTIMVGFEVGAKRPADSKQYSFIGLFLAAGLAIVCAAFLFLFNKEVAALYTTDMDVLTLTQHFLLYAIFFQMSDAIAAPIQGALRGYKDVNVTFIVAFISYWVIGLPVGYALAAYTSMGAFGYWIGLITGLAVGAVCLLARLLFIQRRFQKGALQGKITTKADAAALAVKQNVQNNC</sequence>
<accession>A0A3M8DSL8</accession>
<keyword evidence="15" id="KW-1185">Reference proteome</keyword>
<feature type="transmembrane region" description="Helical" evidence="13">
    <location>
        <begin position="286"/>
        <end position="307"/>
    </location>
</feature>
<evidence type="ECO:0000256" key="3">
    <source>
        <dbReference type="ARBA" id="ARBA00010199"/>
    </source>
</evidence>
<evidence type="ECO:0000256" key="8">
    <source>
        <dbReference type="ARBA" id="ARBA00022692"/>
    </source>
</evidence>
<dbReference type="GO" id="GO:0015297">
    <property type="term" value="F:antiporter activity"/>
    <property type="evidence" value="ECO:0007669"/>
    <property type="project" value="UniProtKB-KW"/>
</dbReference>
<comment type="subcellular location">
    <subcellularLocation>
        <location evidence="2">Cell membrane</location>
        <topology evidence="2">Multi-pass membrane protein</topology>
    </subcellularLocation>
</comment>
<evidence type="ECO:0000256" key="12">
    <source>
        <dbReference type="ARBA" id="ARBA00031636"/>
    </source>
</evidence>
<proteinExistence type="inferred from homology"/>
<dbReference type="PANTHER" id="PTHR43298">
    <property type="entry name" value="MULTIDRUG RESISTANCE PROTEIN NORM-RELATED"/>
    <property type="match status" value="1"/>
</dbReference>
<evidence type="ECO:0000313" key="14">
    <source>
        <dbReference type="EMBL" id="RNB91163.1"/>
    </source>
</evidence>
<feature type="transmembrane region" description="Helical" evidence="13">
    <location>
        <begin position="319"/>
        <end position="340"/>
    </location>
</feature>
<feature type="transmembrane region" description="Helical" evidence="13">
    <location>
        <begin position="129"/>
        <end position="150"/>
    </location>
</feature>
<dbReference type="AlphaFoldDB" id="A0A3M8DSL8"/>
<protein>
    <recommendedName>
        <fullName evidence="4">Probable multidrug resistance protein NorM</fullName>
    </recommendedName>
    <alternativeName>
        <fullName evidence="12">Multidrug-efflux transporter</fullName>
    </alternativeName>
</protein>
<keyword evidence="8 13" id="KW-0812">Transmembrane</keyword>
<feature type="transmembrane region" description="Helical" evidence="13">
    <location>
        <begin position="12"/>
        <end position="34"/>
    </location>
</feature>
<dbReference type="EMBL" id="RHHQ01000006">
    <property type="protein sequence ID" value="RNB91163.1"/>
    <property type="molecule type" value="Genomic_DNA"/>
</dbReference>
<dbReference type="GO" id="GO:0005886">
    <property type="term" value="C:plasma membrane"/>
    <property type="evidence" value="ECO:0007669"/>
    <property type="project" value="UniProtKB-SubCell"/>
</dbReference>
<keyword evidence="6" id="KW-0050">Antiport</keyword>
<evidence type="ECO:0000256" key="6">
    <source>
        <dbReference type="ARBA" id="ARBA00022449"/>
    </source>
</evidence>
<name>A0A3M8DSL8_9BACL</name>
<feature type="transmembrane region" description="Helical" evidence="13">
    <location>
        <begin position="54"/>
        <end position="75"/>
    </location>
</feature>
<dbReference type="Pfam" id="PF01554">
    <property type="entry name" value="MatE"/>
    <property type="match status" value="2"/>
</dbReference>
<gene>
    <name evidence="14" type="ORF">EDM56_06150</name>
</gene>
<dbReference type="CDD" id="cd13131">
    <property type="entry name" value="MATE_NorM_like"/>
    <property type="match status" value="1"/>
</dbReference>
<feature type="transmembrane region" description="Helical" evidence="13">
    <location>
        <begin position="95"/>
        <end position="117"/>
    </location>
</feature>
<dbReference type="RefSeq" id="WP_122917015.1">
    <property type="nucleotide sequence ID" value="NZ_RHHQ01000006.1"/>
</dbReference>
<evidence type="ECO:0000256" key="11">
    <source>
        <dbReference type="ARBA" id="ARBA00023136"/>
    </source>
</evidence>
<evidence type="ECO:0000256" key="4">
    <source>
        <dbReference type="ARBA" id="ARBA00020268"/>
    </source>
</evidence>
<comment type="caution">
    <text evidence="14">The sequence shown here is derived from an EMBL/GenBank/DDBJ whole genome shotgun (WGS) entry which is preliminary data.</text>
</comment>
<dbReference type="InterPro" id="IPR050222">
    <property type="entry name" value="MATE_MdtK"/>
</dbReference>
<evidence type="ECO:0000256" key="13">
    <source>
        <dbReference type="SAM" id="Phobius"/>
    </source>
</evidence>
<evidence type="ECO:0000256" key="9">
    <source>
        <dbReference type="ARBA" id="ARBA00022989"/>
    </source>
</evidence>
<evidence type="ECO:0000256" key="7">
    <source>
        <dbReference type="ARBA" id="ARBA00022475"/>
    </source>
</evidence>
<comment type="similarity">
    <text evidence="3">Belongs to the multi antimicrobial extrusion (MATE) (TC 2.A.66.1) family.</text>
</comment>
<evidence type="ECO:0000256" key="2">
    <source>
        <dbReference type="ARBA" id="ARBA00004651"/>
    </source>
</evidence>
<feature type="transmembrane region" description="Helical" evidence="13">
    <location>
        <begin position="360"/>
        <end position="377"/>
    </location>
</feature>
<dbReference type="NCBIfam" id="TIGR00797">
    <property type="entry name" value="matE"/>
    <property type="match status" value="1"/>
</dbReference>
<comment type="function">
    <text evidence="1">Multidrug efflux pump.</text>
</comment>
<evidence type="ECO:0000313" key="15">
    <source>
        <dbReference type="Proteomes" id="UP000271031"/>
    </source>
</evidence>
<dbReference type="InterPro" id="IPR048279">
    <property type="entry name" value="MdtK-like"/>
</dbReference>
<dbReference type="GO" id="GO:0042910">
    <property type="term" value="F:xenobiotic transmembrane transporter activity"/>
    <property type="evidence" value="ECO:0007669"/>
    <property type="project" value="InterPro"/>
</dbReference>
<keyword evidence="5" id="KW-0813">Transport</keyword>
<feature type="transmembrane region" description="Helical" evidence="13">
    <location>
        <begin position="162"/>
        <end position="182"/>
    </location>
</feature>
<feature type="transmembrane region" description="Helical" evidence="13">
    <location>
        <begin position="241"/>
        <end position="266"/>
    </location>
</feature>
<dbReference type="InterPro" id="IPR002528">
    <property type="entry name" value="MATE_fam"/>
</dbReference>
<dbReference type="GO" id="GO:0006811">
    <property type="term" value="P:monoatomic ion transport"/>
    <property type="evidence" value="ECO:0007669"/>
    <property type="project" value="UniProtKB-KW"/>
</dbReference>
<dbReference type="Proteomes" id="UP000271031">
    <property type="component" value="Unassembled WGS sequence"/>
</dbReference>
<keyword evidence="9 13" id="KW-1133">Transmembrane helix</keyword>
<evidence type="ECO:0000256" key="5">
    <source>
        <dbReference type="ARBA" id="ARBA00022448"/>
    </source>
</evidence>
<dbReference type="OrthoDB" id="9780160at2"/>
<organism evidence="14 15">
    <name type="scientific">Brevibacillus fluminis</name>
    <dbReference type="NCBI Taxonomy" id="511487"/>
    <lineage>
        <taxon>Bacteria</taxon>
        <taxon>Bacillati</taxon>
        <taxon>Bacillota</taxon>
        <taxon>Bacilli</taxon>
        <taxon>Bacillales</taxon>
        <taxon>Paenibacillaceae</taxon>
        <taxon>Brevibacillus</taxon>
    </lineage>
</organism>
<evidence type="ECO:0000256" key="10">
    <source>
        <dbReference type="ARBA" id="ARBA00023065"/>
    </source>
</evidence>
<dbReference type="PANTHER" id="PTHR43298:SF2">
    <property type="entry name" value="FMN_FAD EXPORTER YEEO-RELATED"/>
    <property type="match status" value="1"/>
</dbReference>
<feature type="transmembrane region" description="Helical" evidence="13">
    <location>
        <begin position="418"/>
        <end position="441"/>
    </location>
</feature>
<feature type="transmembrane region" description="Helical" evidence="13">
    <location>
        <begin position="389"/>
        <end position="412"/>
    </location>
</feature>
<reference evidence="14 15" key="1">
    <citation type="submission" date="2018-10" db="EMBL/GenBank/DDBJ databases">
        <title>Phylogenomics of Brevibacillus.</title>
        <authorList>
            <person name="Dunlap C."/>
        </authorList>
    </citation>
    <scope>NUCLEOTIDE SEQUENCE [LARGE SCALE GENOMIC DNA]</scope>
    <source>
        <strain evidence="14 15">JCM 15716</strain>
    </source>
</reference>
<keyword evidence="11 13" id="KW-0472">Membrane</keyword>
<feature type="transmembrane region" description="Helical" evidence="13">
    <location>
        <begin position="202"/>
        <end position="220"/>
    </location>
</feature>
<keyword evidence="7" id="KW-1003">Cell membrane</keyword>
<dbReference type="PIRSF" id="PIRSF006603">
    <property type="entry name" value="DinF"/>
    <property type="match status" value="1"/>
</dbReference>
<keyword evidence="10" id="KW-0406">Ion transport</keyword>
<evidence type="ECO:0000256" key="1">
    <source>
        <dbReference type="ARBA" id="ARBA00003408"/>
    </source>
</evidence>